<dbReference type="GO" id="GO:0042545">
    <property type="term" value="P:cell wall modification"/>
    <property type="evidence" value="ECO:0007669"/>
    <property type="project" value="InterPro"/>
</dbReference>
<dbReference type="InterPro" id="IPR012334">
    <property type="entry name" value="Pectin_lyas_fold"/>
</dbReference>
<dbReference type="Pfam" id="PF01095">
    <property type="entry name" value="Pectinesterase"/>
    <property type="match status" value="1"/>
</dbReference>
<reference evidence="7" key="1">
    <citation type="journal article" date="2023" name="Plant J.">
        <title>Genome sequences and population genomics provide insights into the demographic history, inbreeding, and mutation load of two 'living fossil' tree species of Dipteronia.</title>
        <authorList>
            <person name="Feng Y."/>
            <person name="Comes H.P."/>
            <person name="Chen J."/>
            <person name="Zhu S."/>
            <person name="Lu R."/>
            <person name="Zhang X."/>
            <person name="Li P."/>
            <person name="Qiu J."/>
            <person name="Olsen K.M."/>
            <person name="Qiu Y."/>
        </authorList>
    </citation>
    <scope>NUCLEOTIDE SEQUENCE</scope>
    <source>
        <strain evidence="7">NBL</strain>
    </source>
</reference>
<evidence type="ECO:0000256" key="2">
    <source>
        <dbReference type="ARBA" id="ARBA00008891"/>
    </source>
</evidence>
<evidence type="ECO:0000256" key="1">
    <source>
        <dbReference type="ARBA" id="ARBA00005184"/>
    </source>
</evidence>
<evidence type="ECO:0000313" key="8">
    <source>
        <dbReference type="Proteomes" id="UP001281410"/>
    </source>
</evidence>
<dbReference type="InterPro" id="IPR011050">
    <property type="entry name" value="Pectin_lyase_fold/virulence"/>
</dbReference>
<protein>
    <recommendedName>
        <fullName evidence="3">pectinesterase</fullName>
        <ecNumber evidence="3">3.1.1.11</ecNumber>
    </recommendedName>
</protein>
<comment type="caution">
    <text evidence="7">The sequence shown here is derived from an EMBL/GenBank/DDBJ whole genome shotgun (WGS) entry which is preliminary data.</text>
</comment>
<keyword evidence="8" id="KW-1185">Reference proteome</keyword>
<accession>A0AAE0A1W2</accession>
<gene>
    <name evidence="7" type="ORF">Dsin_022167</name>
</gene>
<evidence type="ECO:0000256" key="3">
    <source>
        <dbReference type="ARBA" id="ARBA00013229"/>
    </source>
</evidence>
<keyword evidence="5" id="KW-0063">Aspartyl esterase</keyword>
<sequence length="159" mass="17600">HGSCRTRGMQGVALRIGGDKDMFYKIKVSGTQDTILDETGLHRAYLLKFSTEQPIAFDSEVNMVDNCALQSIATTSGAIAAHHRDLPNENMGFSFVNCVINGTGKIYLGRAWGNYSRKIYSYSHIDNIITHQDGVTGITLTDKCKINSSHRKPDDKTFP</sequence>
<proteinExistence type="inferred from homology"/>
<dbReference type="PANTHER" id="PTHR31321">
    <property type="entry name" value="ACYL-COA THIOESTER HYDROLASE YBHC-RELATED"/>
    <property type="match status" value="1"/>
</dbReference>
<feature type="non-terminal residue" evidence="7">
    <location>
        <position position="1"/>
    </location>
</feature>
<evidence type="ECO:0000259" key="6">
    <source>
        <dbReference type="Pfam" id="PF01095"/>
    </source>
</evidence>
<evidence type="ECO:0000313" key="7">
    <source>
        <dbReference type="EMBL" id="KAK3198752.1"/>
    </source>
</evidence>
<comment type="pathway">
    <text evidence="1">Glycan metabolism; pectin degradation; 2-dehydro-3-deoxy-D-gluconate from pectin: step 1/5.</text>
</comment>
<dbReference type="PANTHER" id="PTHR31321:SF31">
    <property type="entry name" value="PECTINESTERASE QRT1"/>
    <property type="match status" value="1"/>
</dbReference>
<evidence type="ECO:0000256" key="4">
    <source>
        <dbReference type="ARBA" id="ARBA00022801"/>
    </source>
</evidence>
<dbReference type="EC" id="3.1.1.11" evidence="3"/>
<dbReference type="GO" id="GO:0045490">
    <property type="term" value="P:pectin catabolic process"/>
    <property type="evidence" value="ECO:0007669"/>
    <property type="project" value="TreeGrafter"/>
</dbReference>
<dbReference type="GO" id="GO:0030599">
    <property type="term" value="F:pectinesterase activity"/>
    <property type="evidence" value="ECO:0007669"/>
    <property type="project" value="UniProtKB-EC"/>
</dbReference>
<organism evidence="7 8">
    <name type="scientific">Dipteronia sinensis</name>
    <dbReference type="NCBI Taxonomy" id="43782"/>
    <lineage>
        <taxon>Eukaryota</taxon>
        <taxon>Viridiplantae</taxon>
        <taxon>Streptophyta</taxon>
        <taxon>Embryophyta</taxon>
        <taxon>Tracheophyta</taxon>
        <taxon>Spermatophyta</taxon>
        <taxon>Magnoliopsida</taxon>
        <taxon>eudicotyledons</taxon>
        <taxon>Gunneridae</taxon>
        <taxon>Pentapetalae</taxon>
        <taxon>rosids</taxon>
        <taxon>malvids</taxon>
        <taxon>Sapindales</taxon>
        <taxon>Sapindaceae</taxon>
        <taxon>Hippocastanoideae</taxon>
        <taxon>Acereae</taxon>
        <taxon>Dipteronia</taxon>
    </lineage>
</organism>
<evidence type="ECO:0000256" key="5">
    <source>
        <dbReference type="ARBA" id="ARBA00023085"/>
    </source>
</evidence>
<dbReference type="SUPFAM" id="SSF51126">
    <property type="entry name" value="Pectin lyase-like"/>
    <property type="match status" value="1"/>
</dbReference>
<dbReference type="Gene3D" id="2.160.20.10">
    <property type="entry name" value="Single-stranded right-handed beta-helix, Pectin lyase-like"/>
    <property type="match status" value="1"/>
</dbReference>
<dbReference type="InterPro" id="IPR000070">
    <property type="entry name" value="Pectinesterase_cat"/>
</dbReference>
<keyword evidence="4" id="KW-0378">Hydrolase</keyword>
<dbReference type="Proteomes" id="UP001281410">
    <property type="component" value="Unassembled WGS sequence"/>
</dbReference>
<comment type="similarity">
    <text evidence="2">Belongs to the pectinesterase family.</text>
</comment>
<dbReference type="AlphaFoldDB" id="A0AAE0A1W2"/>
<feature type="domain" description="Pectinesterase catalytic" evidence="6">
    <location>
        <begin position="9"/>
        <end position="131"/>
    </location>
</feature>
<dbReference type="EMBL" id="JANJYJ010000007">
    <property type="protein sequence ID" value="KAK3198752.1"/>
    <property type="molecule type" value="Genomic_DNA"/>
</dbReference>
<name>A0AAE0A1W2_9ROSI</name>